<dbReference type="Pfam" id="PF00535">
    <property type="entry name" value="Glycos_transf_2"/>
    <property type="match status" value="1"/>
</dbReference>
<dbReference type="PANTHER" id="PTHR22916:SF3">
    <property type="entry name" value="UDP-GLCNAC:BETAGAL BETA-1,3-N-ACETYLGLUCOSAMINYLTRANSFERASE-LIKE PROTEIN 1"/>
    <property type="match status" value="1"/>
</dbReference>
<organism evidence="2 3">
    <name type="scientific">Pseudochryseolinea flava</name>
    <dbReference type="NCBI Taxonomy" id="2059302"/>
    <lineage>
        <taxon>Bacteria</taxon>
        <taxon>Pseudomonadati</taxon>
        <taxon>Bacteroidota</taxon>
        <taxon>Cytophagia</taxon>
        <taxon>Cytophagales</taxon>
        <taxon>Fulvivirgaceae</taxon>
        <taxon>Pseudochryseolinea</taxon>
    </lineage>
</organism>
<evidence type="ECO:0000313" key="2">
    <source>
        <dbReference type="EMBL" id="RAV98559.1"/>
    </source>
</evidence>
<comment type="caution">
    <text evidence="2">The sequence shown here is derived from an EMBL/GenBank/DDBJ whole genome shotgun (WGS) entry which is preliminary data.</text>
</comment>
<dbReference type="CDD" id="cd00761">
    <property type="entry name" value="Glyco_tranf_GTA_type"/>
    <property type="match status" value="1"/>
</dbReference>
<reference evidence="2 3" key="1">
    <citation type="submission" date="2018-06" db="EMBL/GenBank/DDBJ databases">
        <title>Chryseolinea flavus sp. nov., a member of the phylum Bacteroidetes isolated from soil.</title>
        <authorList>
            <person name="Li Y."/>
            <person name="Wang J."/>
        </authorList>
    </citation>
    <scope>NUCLEOTIDE SEQUENCE [LARGE SCALE GENOMIC DNA]</scope>
    <source>
        <strain evidence="2 3">SDU1-6</strain>
    </source>
</reference>
<dbReference type="AlphaFoldDB" id="A0A364XYP7"/>
<dbReference type="GO" id="GO:0016758">
    <property type="term" value="F:hexosyltransferase activity"/>
    <property type="evidence" value="ECO:0007669"/>
    <property type="project" value="UniProtKB-ARBA"/>
</dbReference>
<name>A0A364XYP7_9BACT</name>
<dbReference type="PANTHER" id="PTHR22916">
    <property type="entry name" value="GLYCOSYLTRANSFERASE"/>
    <property type="match status" value="1"/>
</dbReference>
<dbReference type="OrthoDB" id="6307329at2"/>
<gene>
    <name evidence="2" type="ORF">DQQ10_22740</name>
</gene>
<proteinExistence type="predicted"/>
<evidence type="ECO:0000259" key="1">
    <source>
        <dbReference type="Pfam" id="PF00535"/>
    </source>
</evidence>
<dbReference type="Gene3D" id="3.90.550.10">
    <property type="entry name" value="Spore Coat Polysaccharide Biosynthesis Protein SpsA, Chain A"/>
    <property type="match status" value="1"/>
</dbReference>
<protein>
    <recommendedName>
        <fullName evidence="1">Glycosyltransferase 2-like domain-containing protein</fullName>
    </recommendedName>
</protein>
<dbReference type="EMBL" id="QMFY01000016">
    <property type="protein sequence ID" value="RAV98559.1"/>
    <property type="molecule type" value="Genomic_DNA"/>
</dbReference>
<dbReference type="InterPro" id="IPR001173">
    <property type="entry name" value="Glyco_trans_2-like"/>
</dbReference>
<sequence>MTWCFINKHHVNNPFVSAICITEKRPHLLERAVTCFQAQYYQNKELIILFLSDDIATAAYVRTIEDPSIKIMSIPAPMTLGERRNLAIRVSQGEYFCAWDDDDWYHPSRISEQMNHIQRTNLPACTLSRIILMNVVLEKAYLSFHRPWEGSLICARRTFDEGFVYGNYNRGEDSILVQALLDQSLVAIHHNPVLYIYNYHGTNISGKDHWDNNIFQHGMPLGQEARDLALSMLKNEDVINLSNQLRPFVDALIG</sequence>
<evidence type="ECO:0000313" key="3">
    <source>
        <dbReference type="Proteomes" id="UP000251889"/>
    </source>
</evidence>
<feature type="domain" description="Glycosyltransferase 2-like" evidence="1">
    <location>
        <begin position="19"/>
        <end position="126"/>
    </location>
</feature>
<accession>A0A364XYP7</accession>
<dbReference type="InterPro" id="IPR029044">
    <property type="entry name" value="Nucleotide-diphossugar_trans"/>
</dbReference>
<keyword evidence="3" id="KW-1185">Reference proteome</keyword>
<dbReference type="SUPFAM" id="SSF53448">
    <property type="entry name" value="Nucleotide-diphospho-sugar transferases"/>
    <property type="match status" value="1"/>
</dbReference>
<dbReference type="Proteomes" id="UP000251889">
    <property type="component" value="Unassembled WGS sequence"/>
</dbReference>